<feature type="region of interest" description="Disordered" evidence="1">
    <location>
        <begin position="67"/>
        <end position="96"/>
    </location>
</feature>
<evidence type="ECO:0000313" key="3">
    <source>
        <dbReference type="EMBL" id="QGX95372.1"/>
    </source>
</evidence>
<keyword evidence="4" id="KW-1185">Reference proteome</keyword>
<dbReference type="RefSeq" id="WP_157689830.1">
    <property type="nucleotide sequence ID" value="NZ_CP034345.1"/>
</dbReference>
<dbReference type="Proteomes" id="UP000428325">
    <property type="component" value="Chromosome"/>
</dbReference>
<dbReference type="OrthoDB" id="304988at2157"/>
<feature type="transmembrane region" description="Helical" evidence="2">
    <location>
        <begin position="35"/>
        <end position="59"/>
    </location>
</feature>
<name>A0A6B9F7D2_9EURY</name>
<evidence type="ECO:0000313" key="4">
    <source>
        <dbReference type="Proteomes" id="UP000428325"/>
    </source>
</evidence>
<feature type="compositionally biased region" description="Acidic residues" evidence="1">
    <location>
        <begin position="1"/>
        <end position="12"/>
    </location>
</feature>
<proteinExistence type="predicted"/>
<dbReference type="EMBL" id="CP034345">
    <property type="protein sequence ID" value="QGX95372.1"/>
    <property type="molecule type" value="Genomic_DNA"/>
</dbReference>
<sequence>MSDDSTTPDDGTDGTGSGPADPPDGTPGGLSKRTLIRLLVGFGIGIPLLVEGLTFLGLLRDQFGGSGGDDADGSGSTPTAADDGDAVGVGDDMLPETDRSETLVGAVLRESGEDRWPLSLTVDVTNSGSTDYEFQLLDVHLEDGRSVDGRTSTDRLAPEENRTVTAERSIPAGSTPAAVSVVALIYREEAVETVERRVDLAKIPVRGG</sequence>
<dbReference type="AlphaFoldDB" id="A0A6B9F7D2"/>
<gene>
    <name evidence="3" type="ORF">EI982_11465</name>
</gene>
<accession>A0A6B9F7D2</accession>
<feature type="region of interest" description="Disordered" evidence="1">
    <location>
        <begin position="1"/>
        <end position="29"/>
    </location>
</feature>
<evidence type="ECO:0000256" key="2">
    <source>
        <dbReference type="SAM" id="Phobius"/>
    </source>
</evidence>
<organism evidence="3 4">
    <name type="scientific">Haloplanus rallus</name>
    <dbReference type="NCBI Taxonomy" id="1816183"/>
    <lineage>
        <taxon>Archaea</taxon>
        <taxon>Methanobacteriati</taxon>
        <taxon>Methanobacteriota</taxon>
        <taxon>Stenosarchaea group</taxon>
        <taxon>Halobacteria</taxon>
        <taxon>Halobacteriales</taxon>
        <taxon>Haloferacaceae</taxon>
        <taxon>Haloplanus</taxon>
    </lineage>
</organism>
<protein>
    <submittedName>
        <fullName evidence="3">Uncharacterized protein</fullName>
    </submittedName>
</protein>
<dbReference type="KEGG" id="hra:EI982_11465"/>
<keyword evidence="2" id="KW-0812">Transmembrane</keyword>
<dbReference type="GeneID" id="43370169"/>
<keyword evidence="2" id="KW-0472">Membrane</keyword>
<keyword evidence="2" id="KW-1133">Transmembrane helix</keyword>
<reference evidence="3 4" key="1">
    <citation type="submission" date="2018-12" db="EMBL/GenBank/DDBJ databases">
        <title>Complete genome sequence of Haloplanus rallus MBLA0036.</title>
        <authorList>
            <person name="Nam Y.-d."/>
            <person name="Kang J."/>
            <person name="Chung W.-H."/>
            <person name="Park Y.S."/>
        </authorList>
    </citation>
    <scope>NUCLEOTIDE SEQUENCE [LARGE SCALE GENOMIC DNA]</scope>
    <source>
        <strain evidence="3 4">MBLA0036</strain>
    </source>
</reference>
<evidence type="ECO:0000256" key="1">
    <source>
        <dbReference type="SAM" id="MobiDB-lite"/>
    </source>
</evidence>